<sequence>MRLVLKWSTPLQTSVVLAGAHGCFRKVPVGRQRTKKVLSAPHHMSWLGTFRMYRNLALFRTNETALQLVKDIGAGRGRDSAELLSQPL</sequence>
<evidence type="ECO:0000313" key="2">
    <source>
        <dbReference type="Proteomes" id="UP000265515"/>
    </source>
</evidence>
<name>A0A388KNP7_CHABU</name>
<dbReference type="Proteomes" id="UP000265515">
    <property type="component" value="Unassembled WGS sequence"/>
</dbReference>
<comment type="caution">
    <text evidence="1">The sequence shown here is derived from an EMBL/GenBank/DDBJ whole genome shotgun (WGS) entry which is preliminary data.</text>
</comment>
<reference evidence="1 2" key="1">
    <citation type="journal article" date="2018" name="Cell">
        <title>The Chara Genome: Secondary Complexity and Implications for Plant Terrestrialization.</title>
        <authorList>
            <person name="Nishiyama T."/>
            <person name="Sakayama H."/>
            <person name="Vries J.D."/>
            <person name="Buschmann H."/>
            <person name="Saint-Marcoux D."/>
            <person name="Ullrich K.K."/>
            <person name="Haas F.B."/>
            <person name="Vanderstraeten L."/>
            <person name="Becker D."/>
            <person name="Lang D."/>
            <person name="Vosolsobe S."/>
            <person name="Rombauts S."/>
            <person name="Wilhelmsson P.K.I."/>
            <person name="Janitza P."/>
            <person name="Kern R."/>
            <person name="Heyl A."/>
            <person name="Rumpler F."/>
            <person name="Villalobos L.I.A.C."/>
            <person name="Clay J.M."/>
            <person name="Skokan R."/>
            <person name="Toyoda A."/>
            <person name="Suzuki Y."/>
            <person name="Kagoshima H."/>
            <person name="Schijlen E."/>
            <person name="Tajeshwar N."/>
            <person name="Catarino B."/>
            <person name="Hetherington A.J."/>
            <person name="Saltykova A."/>
            <person name="Bonnot C."/>
            <person name="Breuninger H."/>
            <person name="Symeonidi A."/>
            <person name="Radhakrishnan G.V."/>
            <person name="Van Nieuwerburgh F."/>
            <person name="Deforce D."/>
            <person name="Chang C."/>
            <person name="Karol K.G."/>
            <person name="Hedrich R."/>
            <person name="Ulvskov P."/>
            <person name="Glockner G."/>
            <person name="Delwiche C.F."/>
            <person name="Petrasek J."/>
            <person name="Van de Peer Y."/>
            <person name="Friml J."/>
            <person name="Beilby M."/>
            <person name="Dolan L."/>
            <person name="Kohara Y."/>
            <person name="Sugano S."/>
            <person name="Fujiyama A."/>
            <person name="Delaux P.-M."/>
            <person name="Quint M."/>
            <person name="TheiBen G."/>
            <person name="Hagemann M."/>
            <person name="Harholt J."/>
            <person name="Dunand C."/>
            <person name="Zachgo S."/>
            <person name="Langdale J."/>
            <person name="Maumus F."/>
            <person name="Straeten D.V.D."/>
            <person name="Gould S.B."/>
            <person name="Rensing S.A."/>
        </authorList>
    </citation>
    <scope>NUCLEOTIDE SEQUENCE [LARGE SCALE GENOMIC DNA]</scope>
    <source>
        <strain evidence="1 2">S276</strain>
    </source>
</reference>
<gene>
    <name evidence="1" type="ORF">CBR_g9072</name>
</gene>
<dbReference type="Gramene" id="GBG71657">
    <property type="protein sequence ID" value="GBG71657"/>
    <property type="gene ID" value="CBR_g9072"/>
</dbReference>
<dbReference type="EMBL" id="BFEA01000151">
    <property type="protein sequence ID" value="GBG71657.1"/>
    <property type="molecule type" value="Genomic_DNA"/>
</dbReference>
<dbReference type="AlphaFoldDB" id="A0A388KNP7"/>
<proteinExistence type="predicted"/>
<evidence type="ECO:0000313" key="1">
    <source>
        <dbReference type="EMBL" id="GBG71657.1"/>
    </source>
</evidence>
<protein>
    <submittedName>
        <fullName evidence="1">Uncharacterized protein</fullName>
    </submittedName>
</protein>
<accession>A0A388KNP7</accession>
<organism evidence="1 2">
    <name type="scientific">Chara braunii</name>
    <name type="common">Braun's stonewort</name>
    <dbReference type="NCBI Taxonomy" id="69332"/>
    <lineage>
        <taxon>Eukaryota</taxon>
        <taxon>Viridiplantae</taxon>
        <taxon>Streptophyta</taxon>
        <taxon>Charophyceae</taxon>
        <taxon>Charales</taxon>
        <taxon>Characeae</taxon>
        <taxon>Chara</taxon>
    </lineage>
</organism>
<keyword evidence="2" id="KW-1185">Reference proteome</keyword>